<feature type="chain" id="PRO_5042996277" evidence="1">
    <location>
        <begin position="18"/>
        <end position="152"/>
    </location>
</feature>
<dbReference type="AlphaFoldDB" id="A0AAN7ZGP8"/>
<feature type="signal peptide" evidence="1">
    <location>
        <begin position="1"/>
        <end position="17"/>
    </location>
</feature>
<protein>
    <submittedName>
        <fullName evidence="2">Uncharacterized protein</fullName>
    </submittedName>
</protein>
<organism evidence="2 3">
    <name type="scientific">Pyrocoelia pectoralis</name>
    <dbReference type="NCBI Taxonomy" id="417401"/>
    <lineage>
        <taxon>Eukaryota</taxon>
        <taxon>Metazoa</taxon>
        <taxon>Ecdysozoa</taxon>
        <taxon>Arthropoda</taxon>
        <taxon>Hexapoda</taxon>
        <taxon>Insecta</taxon>
        <taxon>Pterygota</taxon>
        <taxon>Neoptera</taxon>
        <taxon>Endopterygota</taxon>
        <taxon>Coleoptera</taxon>
        <taxon>Polyphaga</taxon>
        <taxon>Elateriformia</taxon>
        <taxon>Elateroidea</taxon>
        <taxon>Lampyridae</taxon>
        <taxon>Lampyrinae</taxon>
        <taxon>Pyrocoelia</taxon>
    </lineage>
</organism>
<keyword evidence="3" id="KW-1185">Reference proteome</keyword>
<reference evidence="2 3" key="1">
    <citation type="journal article" date="2024" name="Insects">
        <title>An Improved Chromosome-Level Genome Assembly of the Firefly Pyrocoelia pectoralis.</title>
        <authorList>
            <person name="Fu X."/>
            <person name="Meyer-Rochow V.B."/>
            <person name="Ballantyne L."/>
            <person name="Zhu X."/>
        </authorList>
    </citation>
    <scope>NUCLEOTIDE SEQUENCE [LARGE SCALE GENOMIC DNA]</scope>
    <source>
        <strain evidence="2">XCY_ONT2</strain>
    </source>
</reference>
<sequence length="152" mass="14849">MNSFVIVFACLVACASAKPSGLWGHGHHLPLIGASGVVSGYGAAGPAGIVTGHGAVGPLGIHSGVGHVAHVGHVLAHGHDDGQWHGEGLLESQDWAGHGAHVVGAHGIAVGHGLALGHGLAHAHGAVVAGPAGAIVAHSHPGAVYGHHHGHW</sequence>
<evidence type="ECO:0000313" key="2">
    <source>
        <dbReference type="EMBL" id="KAK5643142.1"/>
    </source>
</evidence>
<dbReference type="EMBL" id="JAVRBK010000005">
    <property type="protein sequence ID" value="KAK5643142.1"/>
    <property type="molecule type" value="Genomic_DNA"/>
</dbReference>
<dbReference type="Proteomes" id="UP001329430">
    <property type="component" value="Chromosome 5"/>
</dbReference>
<keyword evidence="1" id="KW-0732">Signal</keyword>
<proteinExistence type="predicted"/>
<gene>
    <name evidence="2" type="ORF">RI129_006987</name>
</gene>
<accession>A0AAN7ZGP8</accession>
<comment type="caution">
    <text evidence="2">The sequence shown here is derived from an EMBL/GenBank/DDBJ whole genome shotgun (WGS) entry which is preliminary data.</text>
</comment>
<evidence type="ECO:0000256" key="1">
    <source>
        <dbReference type="SAM" id="SignalP"/>
    </source>
</evidence>
<name>A0AAN7ZGP8_9COLE</name>
<evidence type="ECO:0000313" key="3">
    <source>
        <dbReference type="Proteomes" id="UP001329430"/>
    </source>
</evidence>